<sequence>MEQLGVHEQVSMTTENQEMLLSCDSEAECPSSTLNNYSRLLKRNEMIKLEEREKEHDLIKAGFVSGMGQLAKEVEVVGIHKNSCSTISGQARLESFRIYSEAMRNKCGGNANIKYAWFGSSRDEISNIISHGFSAITEPKSGDCFGIGVHLYPVNLHGVLSAVEDEKGLRHMLLCRVILGNTEVIEAGSKQFQPTSPNFDSGVDNCLPPKTYVIWASYMNSHIFPNFLVTFKCPLLLGKQFII</sequence>
<keyword evidence="4" id="KW-1185">Reference proteome</keyword>
<dbReference type="Proteomes" id="UP000823775">
    <property type="component" value="Unassembled WGS sequence"/>
</dbReference>
<comment type="caution">
    <text evidence="3">The sequence shown here is derived from an EMBL/GenBank/DDBJ whole genome shotgun (WGS) entry which is preliminary data.</text>
</comment>
<gene>
    <name evidence="3" type="ORF">HAX54_050328</name>
</gene>
<dbReference type="EMBL" id="JACEIK010000877">
    <property type="protein sequence ID" value="MCD7463318.1"/>
    <property type="molecule type" value="Genomic_DNA"/>
</dbReference>
<dbReference type="InterPro" id="IPR044964">
    <property type="entry name" value="RCD1/SRO1-5"/>
</dbReference>
<keyword evidence="1" id="KW-0328">Glycosyltransferase</keyword>
<dbReference type="SUPFAM" id="SSF56399">
    <property type="entry name" value="ADP-ribosylation"/>
    <property type="match status" value="1"/>
</dbReference>
<keyword evidence="1" id="KW-0520">NAD</keyword>
<dbReference type="InterPro" id="IPR012317">
    <property type="entry name" value="Poly(ADP-ribose)pol_cat_dom"/>
</dbReference>
<reference evidence="3 4" key="1">
    <citation type="journal article" date="2021" name="BMC Genomics">
        <title>Datura genome reveals duplications of psychoactive alkaloid biosynthetic genes and high mutation rate following tissue culture.</title>
        <authorList>
            <person name="Rajewski A."/>
            <person name="Carter-House D."/>
            <person name="Stajich J."/>
            <person name="Litt A."/>
        </authorList>
    </citation>
    <scope>NUCLEOTIDE SEQUENCE [LARGE SCALE GENOMIC DNA]</scope>
    <source>
        <strain evidence="3">AR-01</strain>
    </source>
</reference>
<dbReference type="Gene3D" id="3.90.228.10">
    <property type="match status" value="1"/>
</dbReference>
<dbReference type="PANTHER" id="PTHR32263">
    <property type="entry name" value="INACTIVE POLY [ADP-RIBOSE] POLYMERASE SRO4-RELATED"/>
    <property type="match status" value="1"/>
</dbReference>
<feature type="domain" description="PARP catalytic" evidence="2">
    <location>
        <begin position="31"/>
        <end position="243"/>
    </location>
</feature>
<dbReference type="Pfam" id="PF00644">
    <property type="entry name" value="PARP"/>
    <property type="match status" value="1"/>
</dbReference>
<proteinExistence type="predicted"/>
<evidence type="ECO:0000313" key="3">
    <source>
        <dbReference type="EMBL" id="MCD7463318.1"/>
    </source>
</evidence>
<dbReference type="EC" id="2.4.2.-" evidence="1"/>
<keyword evidence="1" id="KW-0808">Transferase</keyword>
<evidence type="ECO:0000313" key="4">
    <source>
        <dbReference type="Proteomes" id="UP000823775"/>
    </source>
</evidence>
<evidence type="ECO:0000259" key="2">
    <source>
        <dbReference type="PROSITE" id="PS51059"/>
    </source>
</evidence>
<name>A0ABS8SWW3_DATST</name>
<protein>
    <recommendedName>
        <fullName evidence="1">Poly [ADP-ribose] polymerase</fullName>
        <shortName evidence="1">PARP</shortName>
        <ecNumber evidence="1">2.4.2.-</ecNumber>
    </recommendedName>
</protein>
<dbReference type="PROSITE" id="PS51059">
    <property type="entry name" value="PARP_CATALYTIC"/>
    <property type="match status" value="1"/>
</dbReference>
<evidence type="ECO:0000256" key="1">
    <source>
        <dbReference type="RuleBase" id="RU362114"/>
    </source>
</evidence>
<dbReference type="PANTHER" id="PTHR32263:SF14">
    <property type="entry name" value="INACTIVE POLY [ADP-RIBOSE] POLYMERASE SRO2-RELATED"/>
    <property type="match status" value="1"/>
</dbReference>
<accession>A0ABS8SWW3</accession>
<organism evidence="3 4">
    <name type="scientific">Datura stramonium</name>
    <name type="common">Jimsonweed</name>
    <name type="synonym">Common thornapple</name>
    <dbReference type="NCBI Taxonomy" id="4076"/>
    <lineage>
        <taxon>Eukaryota</taxon>
        <taxon>Viridiplantae</taxon>
        <taxon>Streptophyta</taxon>
        <taxon>Embryophyta</taxon>
        <taxon>Tracheophyta</taxon>
        <taxon>Spermatophyta</taxon>
        <taxon>Magnoliopsida</taxon>
        <taxon>eudicotyledons</taxon>
        <taxon>Gunneridae</taxon>
        <taxon>Pentapetalae</taxon>
        <taxon>asterids</taxon>
        <taxon>lamiids</taxon>
        <taxon>Solanales</taxon>
        <taxon>Solanaceae</taxon>
        <taxon>Solanoideae</taxon>
        <taxon>Datureae</taxon>
        <taxon>Datura</taxon>
    </lineage>
</organism>